<evidence type="ECO:0000259" key="5">
    <source>
        <dbReference type="PROSITE" id="PS51736"/>
    </source>
</evidence>
<keyword evidence="1" id="KW-0229">DNA integration</keyword>
<dbReference type="PROSITE" id="PS51736">
    <property type="entry name" value="RECOMBINASES_3"/>
    <property type="match status" value="1"/>
</dbReference>
<sequence length="206" mass="22861">MPVQNSNYDVTSSNTECRRRIGYARVSTDDQHLDLQLNALNKAECDHIFTDQGISGKVSNRPGLKKVMASLKKGDILVVWRLDRLGRSLVNLVEIINNLGKRGVEFQSLTENIDTSSSGGRLVFHILAALAEFERALISERTRAGMEAARLKGKQLGRPPKVKANERREIRNAFQMRNASVAEIAQEYNLSARAVRAIVKSTKGAS</sequence>
<dbReference type="PROSITE" id="PS00398">
    <property type="entry name" value="RECOMBINASES_2"/>
    <property type="match status" value="1"/>
</dbReference>
<evidence type="ECO:0000256" key="2">
    <source>
        <dbReference type="ARBA" id="ARBA00023125"/>
    </source>
</evidence>
<dbReference type="SUPFAM" id="SSF53041">
    <property type="entry name" value="Resolvase-like"/>
    <property type="match status" value="1"/>
</dbReference>
<dbReference type="EMBL" id="CP099967">
    <property type="protein sequence ID" value="UWL61385.1"/>
    <property type="molecule type" value="Genomic_DNA"/>
</dbReference>
<keyword evidence="7" id="KW-1185">Reference proteome</keyword>
<evidence type="ECO:0000256" key="4">
    <source>
        <dbReference type="PROSITE-ProRule" id="PRU10137"/>
    </source>
</evidence>
<dbReference type="InterPro" id="IPR006119">
    <property type="entry name" value="Resolv_N"/>
</dbReference>
<dbReference type="PROSITE" id="PS00397">
    <property type="entry name" value="RECOMBINASES_1"/>
    <property type="match status" value="1"/>
</dbReference>
<dbReference type="Pfam" id="PF00239">
    <property type="entry name" value="Resolvase"/>
    <property type="match status" value="1"/>
</dbReference>
<evidence type="ECO:0000256" key="3">
    <source>
        <dbReference type="ARBA" id="ARBA00023172"/>
    </source>
</evidence>
<reference evidence="6" key="1">
    <citation type="submission" date="2022-06" db="EMBL/GenBank/DDBJ databases">
        <title>Complete Genome Sequence of Deoxynivalenol-bioadsorption Ochrobactrum pseudintermedium ASAG-D25.</title>
        <authorList>
            <person name="Wang N."/>
        </authorList>
    </citation>
    <scope>NUCLEOTIDE SEQUENCE</scope>
    <source>
        <strain evidence="6">ASAG-D25</strain>
    </source>
</reference>
<feature type="active site" description="O-(5'-phospho-DNA)-serine intermediate" evidence="4">
    <location>
        <position position="27"/>
    </location>
</feature>
<dbReference type="Proteomes" id="UP001058739">
    <property type="component" value="Chromosome 01"/>
</dbReference>
<keyword evidence="2" id="KW-0238">DNA-binding</keyword>
<evidence type="ECO:0000256" key="1">
    <source>
        <dbReference type="ARBA" id="ARBA00022908"/>
    </source>
</evidence>
<dbReference type="Gene3D" id="3.40.50.1390">
    <property type="entry name" value="Resolvase, N-terminal catalytic domain"/>
    <property type="match status" value="1"/>
</dbReference>
<dbReference type="InterPro" id="IPR036162">
    <property type="entry name" value="Resolvase-like_N_sf"/>
</dbReference>
<gene>
    <name evidence="6" type="ORF">NIK97_00360</name>
</gene>
<feature type="domain" description="Resolvase/invertase-type recombinase catalytic" evidence="5">
    <location>
        <begin position="19"/>
        <end position="153"/>
    </location>
</feature>
<dbReference type="CDD" id="cd03768">
    <property type="entry name" value="SR_ResInv"/>
    <property type="match status" value="1"/>
</dbReference>
<dbReference type="SMART" id="SM00857">
    <property type="entry name" value="Resolvase"/>
    <property type="match status" value="1"/>
</dbReference>
<protein>
    <submittedName>
        <fullName evidence="6">Recombinase family protein</fullName>
    </submittedName>
</protein>
<dbReference type="PANTHER" id="PTHR30461">
    <property type="entry name" value="DNA-INVERTASE FROM LAMBDOID PROPHAGE"/>
    <property type="match status" value="1"/>
</dbReference>
<evidence type="ECO:0000313" key="7">
    <source>
        <dbReference type="Proteomes" id="UP001058739"/>
    </source>
</evidence>
<accession>A0ABY5UDF7</accession>
<dbReference type="InterPro" id="IPR050639">
    <property type="entry name" value="SSR_resolvase"/>
</dbReference>
<dbReference type="PANTHER" id="PTHR30461:SF2">
    <property type="entry name" value="SERINE RECOMBINASE PINE-RELATED"/>
    <property type="match status" value="1"/>
</dbReference>
<organism evidence="6 7">
    <name type="scientific">Brucella pseudintermedia</name>
    <dbReference type="NCBI Taxonomy" id="370111"/>
    <lineage>
        <taxon>Bacteria</taxon>
        <taxon>Pseudomonadati</taxon>
        <taxon>Pseudomonadota</taxon>
        <taxon>Alphaproteobacteria</taxon>
        <taxon>Hyphomicrobiales</taxon>
        <taxon>Brucellaceae</taxon>
        <taxon>Brucella/Ochrobactrum group</taxon>
        <taxon>Brucella</taxon>
    </lineage>
</organism>
<evidence type="ECO:0000313" key="6">
    <source>
        <dbReference type="EMBL" id="UWL61385.1"/>
    </source>
</evidence>
<keyword evidence="3" id="KW-0233">DNA recombination</keyword>
<dbReference type="RefSeq" id="WP_151682739.1">
    <property type="nucleotide sequence ID" value="NZ_CP099967.1"/>
</dbReference>
<proteinExistence type="predicted"/>
<dbReference type="InterPro" id="IPR006118">
    <property type="entry name" value="Recombinase_CS"/>
</dbReference>
<name>A0ABY5UDF7_9HYPH</name>